<dbReference type="Pfam" id="PF05037">
    <property type="entry name" value="DUF669"/>
    <property type="match status" value="1"/>
</dbReference>
<evidence type="ECO:0008006" key="3">
    <source>
        <dbReference type="Google" id="ProtNLM"/>
    </source>
</evidence>
<reference evidence="1 2" key="1">
    <citation type="submission" date="2015-05" db="EMBL/GenBank/DDBJ databases">
        <title>Complete genome sequence of Lactobacillus salivarius Ren, a probiotic strain with antitumor activity.</title>
        <authorList>
            <person name="Sun E."/>
            <person name="Zhao L."/>
            <person name="Liu S."/>
            <person name="Zhang M."/>
            <person name="Guo H."/>
            <person name="Ren F."/>
        </authorList>
    </citation>
    <scope>NUCLEOTIDE SEQUENCE [LARGE SCALE GENOMIC DNA]</scope>
    <source>
        <strain evidence="1 2">Ren</strain>
    </source>
</reference>
<dbReference type="Proteomes" id="UP000035027">
    <property type="component" value="Chromosome"/>
</dbReference>
<sequence length="167" mass="18494">MGLRDAAAKALEGFDTKKGNVNGFEGLPSGDYVVMIDNIKNQDTPWGSEQLLIRVQVLDGEHAGQKEFVNLSLDETTAKGNPNPMLGRNIKLIAKLASNSGIELQDEDWEDIETLANALALAEGRTVLMHLTVSENKKNPQYPYRNYDFDEAEEPDEIAIDDDDVPF</sequence>
<dbReference type="EMBL" id="CP011403">
    <property type="protein sequence ID" value="AKI03821.1"/>
    <property type="molecule type" value="Genomic_DNA"/>
</dbReference>
<gene>
    <name evidence="1" type="ORF">LsR_00270</name>
</gene>
<dbReference type="PATRIC" id="fig|1194971.3.peg.271"/>
<name>A0A0F7PUT9_9LACO</name>
<evidence type="ECO:0000313" key="1">
    <source>
        <dbReference type="EMBL" id="AKI03821.1"/>
    </source>
</evidence>
<dbReference type="InterPro" id="IPR007731">
    <property type="entry name" value="DUF669"/>
</dbReference>
<evidence type="ECO:0000313" key="2">
    <source>
        <dbReference type="Proteomes" id="UP000035027"/>
    </source>
</evidence>
<organism evidence="1 2">
    <name type="scientific">Ligilactobacillus salivarius str. Ren</name>
    <dbReference type="NCBI Taxonomy" id="1194971"/>
    <lineage>
        <taxon>Bacteria</taxon>
        <taxon>Bacillati</taxon>
        <taxon>Bacillota</taxon>
        <taxon>Bacilli</taxon>
        <taxon>Lactobacillales</taxon>
        <taxon>Lactobacillaceae</taxon>
        <taxon>Ligilactobacillus</taxon>
    </lineage>
</organism>
<dbReference type="AlphaFoldDB" id="A0A0F7PUT9"/>
<protein>
    <recommendedName>
        <fullName evidence="3">DUF669 domain-containing protein</fullName>
    </recommendedName>
</protein>
<dbReference type="RefSeq" id="WP_047035131.1">
    <property type="nucleotide sequence ID" value="NZ_CP011403.1"/>
</dbReference>
<accession>A0A0F7PUT9</accession>
<proteinExistence type="predicted"/>